<keyword evidence="1 3" id="KW-0853">WD repeat</keyword>
<feature type="repeat" description="WD" evidence="3">
    <location>
        <begin position="375"/>
        <end position="415"/>
    </location>
</feature>
<name>A0A7J6UWX2_THATH</name>
<keyword evidence="2" id="KW-0677">Repeat</keyword>
<dbReference type="InterPro" id="IPR020472">
    <property type="entry name" value="WD40_PAC1"/>
</dbReference>
<dbReference type="Pfam" id="PF00400">
    <property type="entry name" value="WD40"/>
    <property type="match status" value="5"/>
</dbReference>
<dbReference type="SMART" id="SM00320">
    <property type="entry name" value="WD40"/>
    <property type="match status" value="7"/>
</dbReference>
<dbReference type="InterPro" id="IPR036322">
    <property type="entry name" value="WD40_repeat_dom_sf"/>
</dbReference>
<dbReference type="PROSITE" id="PS50294">
    <property type="entry name" value="WD_REPEATS_REGION"/>
    <property type="match status" value="1"/>
</dbReference>
<dbReference type="InterPro" id="IPR001680">
    <property type="entry name" value="WD40_rpt"/>
</dbReference>
<dbReference type="PANTHER" id="PTHR22844:SF213">
    <property type="entry name" value="OS01G0232200 PROTEIN"/>
    <property type="match status" value="1"/>
</dbReference>
<feature type="repeat" description="WD" evidence="3">
    <location>
        <begin position="195"/>
        <end position="236"/>
    </location>
</feature>
<accession>A0A7J6UWX2</accession>
<evidence type="ECO:0000256" key="2">
    <source>
        <dbReference type="ARBA" id="ARBA00022737"/>
    </source>
</evidence>
<keyword evidence="5" id="KW-1185">Reference proteome</keyword>
<dbReference type="SUPFAM" id="SSF50978">
    <property type="entry name" value="WD40 repeat-like"/>
    <property type="match status" value="1"/>
</dbReference>
<dbReference type="PROSITE" id="PS50082">
    <property type="entry name" value="WD_REPEATS_2"/>
    <property type="match status" value="4"/>
</dbReference>
<organism evidence="4 5">
    <name type="scientific">Thalictrum thalictroides</name>
    <name type="common">Rue-anemone</name>
    <name type="synonym">Anemone thalictroides</name>
    <dbReference type="NCBI Taxonomy" id="46969"/>
    <lineage>
        <taxon>Eukaryota</taxon>
        <taxon>Viridiplantae</taxon>
        <taxon>Streptophyta</taxon>
        <taxon>Embryophyta</taxon>
        <taxon>Tracheophyta</taxon>
        <taxon>Spermatophyta</taxon>
        <taxon>Magnoliopsida</taxon>
        <taxon>Ranunculales</taxon>
        <taxon>Ranunculaceae</taxon>
        <taxon>Thalictroideae</taxon>
        <taxon>Thalictrum</taxon>
    </lineage>
</organism>
<sequence length="459" mass="51774">MDFYNNKTQSTFMDDEEPISIQSPARISIKTNPHFCDDSDSHFMPTRISSPARISSPRSPRTIPFMPPCPESPWTLTPIHQSPSPSLLYHCVSSLHRQDGNLLSIALLKGLMFTGTNSSRIRIWKQPQCVEYGYFKTTSGEIRAILAYGNTLFTAHKDYRIRVWNISISTDSFRSKKLATLPRRSTLLFFPKSSPQQHKDCISCLAYYHAEGLLYTGSWDKTVKTWRLSDKRCIDSFVAHEDNVNAIVVKQEDGCVFTASCDGSVKIWRRVNGQNSHTLIMTLRFQPSPVKALALSSSKNSCILYSGSSDGYINVWEKEKVSGRFNHGGFLQGHRFAVLCLVTIEMLVLSGSEDTTIRVWRREEGSSIHACLAVLEGHRGPVRCLATCIEIDKVVLGFLVYSGSSDGTLKVWRLKMLPSEKVSIEEQERNIDVNIPKTMDYEMSPVLSPSWVEKKLQGD</sequence>
<feature type="repeat" description="WD" evidence="3">
    <location>
        <begin position="237"/>
        <end position="278"/>
    </location>
</feature>
<dbReference type="Gene3D" id="2.130.10.10">
    <property type="entry name" value="YVTN repeat-like/Quinoprotein amine dehydrogenase"/>
    <property type="match status" value="2"/>
</dbReference>
<dbReference type="Proteomes" id="UP000554482">
    <property type="component" value="Unassembled WGS sequence"/>
</dbReference>
<dbReference type="CDD" id="cd00200">
    <property type="entry name" value="WD40"/>
    <property type="match status" value="1"/>
</dbReference>
<dbReference type="InterPro" id="IPR045182">
    <property type="entry name" value="JINGUBANG-like"/>
</dbReference>
<dbReference type="PANTHER" id="PTHR22844">
    <property type="entry name" value="F-BOX AND WD40 DOMAIN PROTEIN"/>
    <property type="match status" value="1"/>
</dbReference>
<dbReference type="EMBL" id="JABWDY010042403">
    <property type="protein sequence ID" value="KAF5176672.1"/>
    <property type="molecule type" value="Genomic_DNA"/>
</dbReference>
<dbReference type="InterPro" id="IPR015943">
    <property type="entry name" value="WD40/YVTN_repeat-like_dom_sf"/>
</dbReference>
<proteinExistence type="predicted"/>
<gene>
    <name evidence="4" type="ORF">FRX31_033741</name>
</gene>
<feature type="repeat" description="WD" evidence="3">
    <location>
        <begin position="331"/>
        <end position="370"/>
    </location>
</feature>
<protein>
    <submittedName>
        <fullName evidence="4">Jingubang-like protein</fullName>
    </submittedName>
</protein>
<dbReference type="PRINTS" id="PR00320">
    <property type="entry name" value="GPROTEINBRPT"/>
</dbReference>
<reference evidence="4 5" key="1">
    <citation type="submission" date="2020-06" db="EMBL/GenBank/DDBJ databases">
        <title>Transcriptomic and genomic resources for Thalictrum thalictroides and T. hernandezii: Facilitating candidate gene discovery in an emerging model plant lineage.</title>
        <authorList>
            <person name="Arias T."/>
            <person name="Riano-Pachon D.M."/>
            <person name="Di Stilio V.S."/>
        </authorList>
    </citation>
    <scope>NUCLEOTIDE SEQUENCE [LARGE SCALE GENOMIC DNA]</scope>
    <source>
        <strain evidence="5">cv. WT478/WT964</strain>
        <tissue evidence="4">Leaves</tissue>
    </source>
</reference>
<evidence type="ECO:0000256" key="3">
    <source>
        <dbReference type="PROSITE-ProRule" id="PRU00221"/>
    </source>
</evidence>
<comment type="caution">
    <text evidence="4">The sequence shown here is derived from an EMBL/GenBank/DDBJ whole genome shotgun (WGS) entry which is preliminary data.</text>
</comment>
<evidence type="ECO:0000256" key="1">
    <source>
        <dbReference type="ARBA" id="ARBA00022574"/>
    </source>
</evidence>
<dbReference type="AlphaFoldDB" id="A0A7J6UWX2"/>
<dbReference type="OrthoDB" id="190105at2759"/>
<evidence type="ECO:0000313" key="4">
    <source>
        <dbReference type="EMBL" id="KAF5176672.1"/>
    </source>
</evidence>
<evidence type="ECO:0000313" key="5">
    <source>
        <dbReference type="Proteomes" id="UP000554482"/>
    </source>
</evidence>